<dbReference type="OrthoDB" id="425534at2759"/>
<evidence type="ECO:0000256" key="1">
    <source>
        <dbReference type="ARBA" id="ARBA00010088"/>
    </source>
</evidence>
<reference evidence="6 7" key="1">
    <citation type="journal article" date="2014" name="Genome Biol. Evol.">
        <title>Comparative genomics and transcriptomics analyses reveal divergent lifestyle features of nematode endoparasitic fungus Hirsutella minnesotensis.</title>
        <authorList>
            <person name="Lai Y."/>
            <person name="Liu K."/>
            <person name="Zhang X."/>
            <person name="Zhang X."/>
            <person name="Li K."/>
            <person name="Wang N."/>
            <person name="Shu C."/>
            <person name="Wu Y."/>
            <person name="Wang C."/>
            <person name="Bushley K.E."/>
            <person name="Xiang M."/>
            <person name="Liu X."/>
        </authorList>
    </citation>
    <scope>NUCLEOTIDE SEQUENCE [LARGE SCALE GENOMIC DNA]</scope>
    <source>
        <strain evidence="6 7">3608</strain>
    </source>
</reference>
<evidence type="ECO:0000313" key="7">
    <source>
        <dbReference type="Proteomes" id="UP000054481"/>
    </source>
</evidence>
<evidence type="ECO:0000256" key="2">
    <source>
        <dbReference type="ARBA" id="ARBA00022801"/>
    </source>
</evidence>
<dbReference type="Pfam" id="PF00561">
    <property type="entry name" value="Abhydrolase_1"/>
    <property type="match status" value="1"/>
</dbReference>
<dbReference type="InterPro" id="IPR051601">
    <property type="entry name" value="Serine_prot/Carboxylest_S33"/>
</dbReference>
<dbReference type="PANTHER" id="PTHR43248">
    <property type="entry name" value="2-SUCCINYL-6-HYDROXY-2,4-CYCLOHEXADIENE-1-CARBOXYLATE SYNTHASE"/>
    <property type="match status" value="1"/>
</dbReference>
<evidence type="ECO:0000256" key="3">
    <source>
        <dbReference type="SAM" id="SignalP"/>
    </source>
</evidence>
<protein>
    <submittedName>
        <fullName evidence="6">Uncharacterized protein</fullName>
    </submittedName>
</protein>
<dbReference type="Proteomes" id="UP000054481">
    <property type="component" value="Unassembled WGS sequence"/>
</dbReference>
<dbReference type="InterPro" id="IPR013595">
    <property type="entry name" value="Pept_S33_TAP-like_C"/>
</dbReference>
<dbReference type="PANTHER" id="PTHR43248:SF25">
    <property type="entry name" value="AB HYDROLASE-1 DOMAIN-CONTAINING PROTEIN-RELATED"/>
    <property type="match status" value="1"/>
</dbReference>
<proteinExistence type="inferred from homology"/>
<comment type="similarity">
    <text evidence="1">Belongs to the peptidase S33 family.</text>
</comment>
<keyword evidence="7" id="KW-1185">Reference proteome</keyword>
<accession>A0A0F8A5R1</accession>
<evidence type="ECO:0000259" key="4">
    <source>
        <dbReference type="Pfam" id="PF00561"/>
    </source>
</evidence>
<dbReference type="InterPro" id="IPR029058">
    <property type="entry name" value="AB_hydrolase_fold"/>
</dbReference>
<organism evidence="6 7">
    <name type="scientific">Hirsutella minnesotensis 3608</name>
    <dbReference type="NCBI Taxonomy" id="1043627"/>
    <lineage>
        <taxon>Eukaryota</taxon>
        <taxon>Fungi</taxon>
        <taxon>Dikarya</taxon>
        <taxon>Ascomycota</taxon>
        <taxon>Pezizomycotina</taxon>
        <taxon>Sordariomycetes</taxon>
        <taxon>Hypocreomycetidae</taxon>
        <taxon>Hypocreales</taxon>
        <taxon>Ophiocordycipitaceae</taxon>
        <taxon>Hirsutella</taxon>
    </lineage>
</organism>
<feature type="domain" description="AB hydrolase-1" evidence="4">
    <location>
        <begin position="97"/>
        <end position="245"/>
    </location>
</feature>
<gene>
    <name evidence="6" type="ORF">HIM_04926</name>
</gene>
<keyword evidence="2" id="KW-0378">Hydrolase</keyword>
<dbReference type="Gene3D" id="3.40.50.1820">
    <property type="entry name" value="alpha/beta hydrolase"/>
    <property type="match status" value="1"/>
</dbReference>
<dbReference type="SUPFAM" id="SSF53474">
    <property type="entry name" value="alpha/beta-Hydrolases"/>
    <property type="match status" value="1"/>
</dbReference>
<feature type="domain" description="Peptidase S33 tripeptidyl aminopeptidase-like C-terminal" evidence="5">
    <location>
        <begin position="424"/>
        <end position="512"/>
    </location>
</feature>
<keyword evidence="3" id="KW-0732">Signal</keyword>
<sequence>MSPSCKRQQCRWRAAFFVTAVLTLFGASAQVQQPLGPLRIYPGENIAWRACGLVAEREVECSDIEVPMDQFDAKNSGGKTFNLPLIRMRGRNATQNLLLNPGGPGESGMGFIYTDGRYLHDVVGDGFHLLSFDPRGVNKSRPAAKCYPNQATRRNKFRMSDPDAYSRSEERFAWTQNYVQGCVDMMGEHGKYINTPQVAADMNSILNAVGQSSLLFWGFSYGTLLGQTYAAMFPERSSRVIIDGVSDYFDWYESPILKGDFVDTMNVLDGFFEECIRAGDACALASRARSKEELKRLVMDSLRRLKTRPIPVYVNPTTQGVLNYAAMLNGGIYSHLFTPNSWSMLARHLAHFLEGNATEAWLRYGRDEASDTIDEANDIIDLNDGASGAAFWPKDRRGLVEFLRPWYESSPFFFQMNREYYAKQQWPIPRTHKFVPPKKVHTAHPMLIVQTTFDPVCPMVSAQVARDVFVDSRLVEIKGYGHCSMALPSLCLAKHVRAYLENGTLPNRHTTCEPDRPYFYQPTTTKMARSLVTETEDDKIREAQLALSKARRWRLKR</sequence>
<feature type="signal peptide" evidence="3">
    <location>
        <begin position="1"/>
        <end position="29"/>
    </location>
</feature>
<evidence type="ECO:0000259" key="5">
    <source>
        <dbReference type="Pfam" id="PF08386"/>
    </source>
</evidence>
<dbReference type="AlphaFoldDB" id="A0A0F8A5R1"/>
<feature type="chain" id="PRO_5002526868" evidence="3">
    <location>
        <begin position="30"/>
        <end position="557"/>
    </location>
</feature>
<dbReference type="Pfam" id="PF08386">
    <property type="entry name" value="Abhydrolase_4"/>
    <property type="match status" value="1"/>
</dbReference>
<dbReference type="EMBL" id="KQ030515">
    <property type="protein sequence ID" value="KJZ75769.1"/>
    <property type="molecule type" value="Genomic_DNA"/>
</dbReference>
<name>A0A0F8A5R1_9HYPO</name>
<dbReference type="InterPro" id="IPR000073">
    <property type="entry name" value="AB_hydrolase_1"/>
</dbReference>
<evidence type="ECO:0000313" key="6">
    <source>
        <dbReference type="EMBL" id="KJZ75769.1"/>
    </source>
</evidence>
<dbReference type="GO" id="GO:0016787">
    <property type="term" value="F:hydrolase activity"/>
    <property type="evidence" value="ECO:0007669"/>
    <property type="project" value="UniProtKB-KW"/>
</dbReference>